<evidence type="ECO:0000313" key="1">
    <source>
        <dbReference type="EMBL" id="OGM31318.1"/>
    </source>
</evidence>
<gene>
    <name evidence="1" type="ORF">A2803_03950</name>
</gene>
<reference evidence="1 2" key="1">
    <citation type="journal article" date="2016" name="Nat. Commun.">
        <title>Thousands of microbial genomes shed light on interconnected biogeochemical processes in an aquifer system.</title>
        <authorList>
            <person name="Anantharaman K."/>
            <person name="Brown C.T."/>
            <person name="Hug L.A."/>
            <person name="Sharon I."/>
            <person name="Castelle C.J."/>
            <person name="Probst A.J."/>
            <person name="Thomas B.C."/>
            <person name="Singh A."/>
            <person name="Wilkins M.J."/>
            <person name="Karaoz U."/>
            <person name="Brodie E.L."/>
            <person name="Williams K.H."/>
            <person name="Hubbard S.S."/>
            <person name="Banfield J.F."/>
        </authorList>
    </citation>
    <scope>NUCLEOTIDE SEQUENCE [LARGE SCALE GENOMIC DNA]</scope>
</reference>
<dbReference type="AlphaFoldDB" id="A0A1F7YX74"/>
<dbReference type="EMBL" id="MGGP01000028">
    <property type="protein sequence ID" value="OGM31318.1"/>
    <property type="molecule type" value="Genomic_DNA"/>
</dbReference>
<evidence type="ECO:0008006" key="3">
    <source>
        <dbReference type="Google" id="ProtNLM"/>
    </source>
</evidence>
<dbReference type="SUPFAM" id="SSF51182">
    <property type="entry name" value="RmlC-like cupins"/>
    <property type="match status" value="1"/>
</dbReference>
<comment type="caution">
    <text evidence="1">The sequence shown here is derived from an EMBL/GenBank/DDBJ whole genome shotgun (WGS) entry which is preliminary data.</text>
</comment>
<organism evidence="1 2">
    <name type="scientific">Candidatus Woesebacteria bacterium RIFCSPHIGHO2_01_FULL_44_21</name>
    <dbReference type="NCBI Taxonomy" id="1802503"/>
    <lineage>
        <taxon>Bacteria</taxon>
        <taxon>Candidatus Woeseibacteriota</taxon>
    </lineage>
</organism>
<dbReference type="Gene3D" id="2.60.120.10">
    <property type="entry name" value="Jelly Rolls"/>
    <property type="match status" value="1"/>
</dbReference>
<sequence>MLSGKLNLIIDGDQLKAEAGQFFVIKPGTVLQNPTNDLGTRVVVVKSPSLPDDKYYVES</sequence>
<protein>
    <recommendedName>
        <fullName evidence="3">Cupin 2 conserved barrel domain-containing protein</fullName>
    </recommendedName>
</protein>
<dbReference type="InterPro" id="IPR014710">
    <property type="entry name" value="RmlC-like_jellyroll"/>
</dbReference>
<name>A0A1F7YX74_9BACT</name>
<dbReference type="Proteomes" id="UP000178870">
    <property type="component" value="Unassembled WGS sequence"/>
</dbReference>
<proteinExistence type="predicted"/>
<evidence type="ECO:0000313" key="2">
    <source>
        <dbReference type="Proteomes" id="UP000178870"/>
    </source>
</evidence>
<dbReference type="InterPro" id="IPR011051">
    <property type="entry name" value="RmlC_Cupin_sf"/>
</dbReference>
<accession>A0A1F7YX74</accession>